<feature type="compositionally biased region" description="Pro residues" evidence="1">
    <location>
        <begin position="362"/>
        <end position="383"/>
    </location>
</feature>
<dbReference type="CTD" id="9800523"/>
<dbReference type="Pfam" id="PF03761">
    <property type="entry name" value="DUF316"/>
    <property type="match status" value="1"/>
</dbReference>
<dbReference type="Proteomes" id="UP000483820">
    <property type="component" value="Chromosome I"/>
</dbReference>
<feature type="signal peptide" evidence="2">
    <location>
        <begin position="1"/>
        <end position="21"/>
    </location>
</feature>
<dbReference type="PANTHER" id="PTHR34005:SF2">
    <property type="entry name" value="DUF4817 DOMAIN-CONTAINING PROTEIN-RELATED"/>
    <property type="match status" value="1"/>
</dbReference>
<dbReference type="PANTHER" id="PTHR34005">
    <property type="entry name" value="PROTEIN CBG15054-RELATED"/>
    <property type="match status" value="1"/>
</dbReference>
<dbReference type="GeneID" id="9800523"/>
<dbReference type="EMBL" id="WUAV01000001">
    <property type="protein sequence ID" value="KAF1771518.1"/>
    <property type="molecule type" value="Genomic_DNA"/>
</dbReference>
<protein>
    <submittedName>
        <fullName evidence="3">Uncharacterized protein</fullName>
    </submittedName>
</protein>
<gene>
    <name evidence="3" type="ORF">GCK72_003345</name>
</gene>
<feature type="compositionally biased region" description="Pro residues" evidence="1">
    <location>
        <begin position="304"/>
        <end position="319"/>
    </location>
</feature>
<proteinExistence type="predicted"/>
<feature type="compositionally biased region" description="Basic and acidic residues" evidence="1">
    <location>
        <begin position="400"/>
        <end position="411"/>
    </location>
</feature>
<dbReference type="KEGG" id="crq:GCK72_003345"/>
<evidence type="ECO:0000256" key="1">
    <source>
        <dbReference type="SAM" id="MobiDB-lite"/>
    </source>
</evidence>
<dbReference type="RefSeq" id="XP_053592634.1">
    <property type="nucleotide sequence ID" value="XM_053723989.1"/>
</dbReference>
<keyword evidence="2" id="KW-0732">Signal</keyword>
<feature type="region of interest" description="Disordered" evidence="1">
    <location>
        <begin position="304"/>
        <end position="415"/>
    </location>
</feature>
<name>A0A6A5HU87_CAERE</name>
<dbReference type="PRINTS" id="PR01217">
    <property type="entry name" value="PRICHEXTENSN"/>
</dbReference>
<sequence>MKFQSIIHYLLLIVVVRNGDAQQQMTGRLSKEENAERLRTCGATIIDRPSIDSTAKELRGDNWQTWLSFVRFENAKHQSAKGAALATMISSRHFLTSSQVVMNDDRTWRWNSEKVVGCESGQNHLKVPPEILDSAQLLFRDRHSMVNQFHYKSVKHAVILNYCNQRTTYFDKTQAVMVAETDDTPNRGFPCLVDATTAMYVNHPDVVDVYTLSVTKEGVTIVTHRKLNIIGNGIDLFFFPVFHEVDTRGGPIMKQIQDKWTLIALGTVGNEKYSLAFNISTLEKDLCDEVGVCGSVPTRVAPPPVAPAAPPTTQPPPPAEIFIPTHNPPPPPDVQPPSPPPQTPEPVPTRATAGTSSNHPEATPPPPTSPPKPSPEAPSPRAAPPAKRREDEEADEDYEMFLKNKKEKEEAEMYENEDTDILISKDDFNDCDGRRGGLQSILLCLFVFYWFLCE</sequence>
<feature type="compositionally biased region" description="Pro residues" evidence="1">
    <location>
        <begin position="326"/>
        <end position="347"/>
    </location>
</feature>
<evidence type="ECO:0000313" key="4">
    <source>
        <dbReference type="Proteomes" id="UP000483820"/>
    </source>
</evidence>
<accession>A0A6A5HU87</accession>
<dbReference type="InterPro" id="IPR005514">
    <property type="entry name" value="DUF316"/>
</dbReference>
<organism evidence="3 4">
    <name type="scientific">Caenorhabditis remanei</name>
    <name type="common">Caenorhabditis vulgaris</name>
    <dbReference type="NCBI Taxonomy" id="31234"/>
    <lineage>
        <taxon>Eukaryota</taxon>
        <taxon>Metazoa</taxon>
        <taxon>Ecdysozoa</taxon>
        <taxon>Nematoda</taxon>
        <taxon>Chromadorea</taxon>
        <taxon>Rhabditida</taxon>
        <taxon>Rhabditina</taxon>
        <taxon>Rhabditomorpha</taxon>
        <taxon>Rhabditoidea</taxon>
        <taxon>Rhabditidae</taxon>
        <taxon>Peloderinae</taxon>
        <taxon>Caenorhabditis</taxon>
    </lineage>
</organism>
<evidence type="ECO:0000313" key="3">
    <source>
        <dbReference type="EMBL" id="KAF1771518.1"/>
    </source>
</evidence>
<reference evidence="3 4" key="1">
    <citation type="submission" date="2019-12" db="EMBL/GenBank/DDBJ databases">
        <title>Chromosome-level assembly of the Caenorhabditis remanei genome.</title>
        <authorList>
            <person name="Teterina A.A."/>
            <person name="Willis J.H."/>
            <person name="Phillips P.C."/>
        </authorList>
    </citation>
    <scope>NUCLEOTIDE SEQUENCE [LARGE SCALE GENOMIC DNA]</scope>
    <source>
        <strain evidence="3 4">PX506</strain>
        <tissue evidence="3">Whole organism</tissue>
    </source>
</reference>
<dbReference type="AlphaFoldDB" id="A0A6A5HU87"/>
<comment type="caution">
    <text evidence="3">The sequence shown here is derived from an EMBL/GenBank/DDBJ whole genome shotgun (WGS) entry which is preliminary data.</text>
</comment>
<feature type="chain" id="PRO_5025682335" evidence="2">
    <location>
        <begin position="22"/>
        <end position="454"/>
    </location>
</feature>
<evidence type="ECO:0000256" key="2">
    <source>
        <dbReference type="SAM" id="SignalP"/>
    </source>
</evidence>